<evidence type="ECO:0000259" key="2">
    <source>
        <dbReference type="Pfam" id="PF05089"/>
    </source>
</evidence>
<dbReference type="Pfam" id="PF05089">
    <property type="entry name" value="NAGLU"/>
    <property type="match status" value="1"/>
</dbReference>
<dbReference type="PANTHER" id="PTHR12872:SF1">
    <property type="entry name" value="ALPHA-N-ACETYLGLUCOSAMINIDASE"/>
    <property type="match status" value="1"/>
</dbReference>
<evidence type="ECO:0000313" key="4">
    <source>
        <dbReference type="Proteomes" id="UP000703269"/>
    </source>
</evidence>
<dbReference type="Proteomes" id="UP000703269">
    <property type="component" value="Unassembled WGS sequence"/>
</dbReference>
<dbReference type="InterPro" id="IPR007781">
    <property type="entry name" value="NAGLU"/>
</dbReference>
<dbReference type="AlphaFoldDB" id="A0A9P3GN32"/>
<dbReference type="EMBL" id="BPQB01000088">
    <property type="protein sequence ID" value="GJE98477.1"/>
    <property type="molecule type" value="Genomic_DNA"/>
</dbReference>
<sequence length="169" mass="18619">MEHLPLHRSLRSGYGDDAFVPAGLSSDSSDNDCCGDAPSEPSESDTSSDSGFDDLQAYLRTPEWRRGAREAVVSNWDACPTAYTNDSFLDRADPLFAQIQRTFLTKQQEVWGNITHLYTLDQSNENDPLSDDTAYLASVAAGTLASLRVADPAGVWVMQGWLFFPEEAF</sequence>
<feature type="domain" description="Alpha-N-acetylglucosaminidase tim-barrel" evidence="2">
    <location>
        <begin position="72"/>
        <end position="168"/>
    </location>
</feature>
<comment type="caution">
    <text evidence="3">The sequence shown here is derived from an EMBL/GenBank/DDBJ whole genome shotgun (WGS) entry which is preliminary data.</text>
</comment>
<evidence type="ECO:0000256" key="1">
    <source>
        <dbReference type="SAM" id="MobiDB-lite"/>
    </source>
</evidence>
<dbReference type="OrthoDB" id="64736at2759"/>
<dbReference type="InterPro" id="IPR024733">
    <property type="entry name" value="NAGLU_tim-barrel"/>
</dbReference>
<gene>
    <name evidence="3" type="ORF">PsYK624_147090</name>
</gene>
<keyword evidence="4" id="KW-1185">Reference proteome</keyword>
<name>A0A9P3GN32_9APHY</name>
<organism evidence="3 4">
    <name type="scientific">Phanerochaete sordida</name>
    <dbReference type="NCBI Taxonomy" id="48140"/>
    <lineage>
        <taxon>Eukaryota</taxon>
        <taxon>Fungi</taxon>
        <taxon>Dikarya</taxon>
        <taxon>Basidiomycota</taxon>
        <taxon>Agaricomycotina</taxon>
        <taxon>Agaricomycetes</taxon>
        <taxon>Polyporales</taxon>
        <taxon>Phanerochaetaceae</taxon>
        <taxon>Phanerochaete</taxon>
    </lineage>
</organism>
<accession>A0A9P3GN32</accession>
<protein>
    <recommendedName>
        <fullName evidence="2">Alpha-N-acetylglucosaminidase tim-barrel domain-containing protein</fullName>
    </recommendedName>
</protein>
<evidence type="ECO:0000313" key="3">
    <source>
        <dbReference type="EMBL" id="GJE98477.1"/>
    </source>
</evidence>
<proteinExistence type="predicted"/>
<dbReference type="PANTHER" id="PTHR12872">
    <property type="entry name" value="ALPHA-N-ACETYLGLUCOSAMINIDASE"/>
    <property type="match status" value="1"/>
</dbReference>
<dbReference type="Gene3D" id="3.20.20.80">
    <property type="entry name" value="Glycosidases"/>
    <property type="match status" value="1"/>
</dbReference>
<feature type="compositionally biased region" description="Low complexity" evidence="1">
    <location>
        <begin position="25"/>
        <end position="50"/>
    </location>
</feature>
<reference evidence="3 4" key="1">
    <citation type="submission" date="2021-08" db="EMBL/GenBank/DDBJ databases">
        <title>Draft Genome Sequence of Phanerochaete sordida strain YK-624.</title>
        <authorList>
            <person name="Mori T."/>
            <person name="Dohra H."/>
            <person name="Suzuki T."/>
            <person name="Kawagishi H."/>
            <person name="Hirai H."/>
        </authorList>
    </citation>
    <scope>NUCLEOTIDE SEQUENCE [LARGE SCALE GENOMIC DNA]</scope>
    <source>
        <strain evidence="3 4">YK-624</strain>
    </source>
</reference>
<feature type="region of interest" description="Disordered" evidence="1">
    <location>
        <begin position="21"/>
        <end position="52"/>
    </location>
</feature>